<accession>A0A8S3QAB7</accession>
<dbReference type="OrthoDB" id="6100031at2759"/>
<reference evidence="2" key="1">
    <citation type="submission" date="2021-03" db="EMBL/GenBank/DDBJ databases">
        <authorList>
            <person name="Bekaert M."/>
        </authorList>
    </citation>
    <scope>NUCLEOTIDE SEQUENCE</scope>
</reference>
<evidence type="ECO:0000259" key="1">
    <source>
        <dbReference type="Pfam" id="PF00021"/>
    </source>
</evidence>
<feature type="domain" description="UPAR/Ly6" evidence="1">
    <location>
        <begin position="88"/>
        <end position="169"/>
    </location>
</feature>
<proteinExistence type="predicted"/>
<feature type="domain" description="UPAR/Ly6" evidence="1">
    <location>
        <begin position="12"/>
        <end position="41"/>
    </location>
</feature>
<dbReference type="Gene3D" id="3.10.100.10">
    <property type="entry name" value="Mannose-Binding Protein A, subunit A"/>
    <property type="match status" value="1"/>
</dbReference>
<comment type="caution">
    <text evidence="2">The sequence shown here is derived from an EMBL/GenBank/DDBJ whole genome shotgun (WGS) entry which is preliminary data.</text>
</comment>
<dbReference type="Pfam" id="PF00021">
    <property type="entry name" value="UPAR_LY6"/>
    <property type="match status" value="2"/>
</dbReference>
<dbReference type="SUPFAM" id="SSF57302">
    <property type="entry name" value="Snake toxin-like"/>
    <property type="match status" value="1"/>
</dbReference>
<dbReference type="SUPFAM" id="SSF56436">
    <property type="entry name" value="C-type lectin-like"/>
    <property type="match status" value="1"/>
</dbReference>
<sequence>MVIIYKRTTISATSCYECHEVDNPKNCTNVVECPSKDHLCAGYFGDNVKRSLKVDAACCHEDRCNNLTSEAIEYVKHNHQMITAPPSIRCNSCNDIEHIDDCKATTACKGGKKCYSLETLSFDLRPVYRLGCMEDQLCQRFMISSPQIFGKRQQLQLKGGCCNYDLCNDNVVMTTTPTTTTTQATTTVITGCGHHSSRHCPSGFQFYHSCYHVGKEAKNWHDAESYCKSKCTRLVDFSSLSDLQHVFSHILSEKSNSTTLDFWTMVSAHKFCSSK</sequence>
<name>A0A8S3QAB7_MYTED</name>
<dbReference type="Gene3D" id="2.10.60.10">
    <property type="entry name" value="CD59"/>
    <property type="match status" value="1"/>
</dbReference>
<dbReference type="InterPro" id="IPR016187">
    <property type="entry name" value="CTDL_fold"/>
</dbReference>
<evidence type="ECO:0000313" key="3">
    <source>
        <dbReference type="Proteomes" id="UP000683360"/>
    </source>
</evidence>
<evidence type="ECO:0000313" key="2">
    <source>
        <dbReference type="EMBL" id="CAG2193852.1"/>
    </source>
</evidence>
<dbReference type="InterPro" id="IPR016054">
    <property type="entry name" value="LY6_UPA_recep-like"/>
</dbReference>
<dbReference type="AlphaFoldDB" id="A0A8S3QAB7"/>
<protein>
    <recommendedName>
        <fullName evidence="1">UPAR/Ly6 domain-containing protein</fullName>
    </recommendedName>
</protein>
<keyword evidence="3" id="KW-1185">Reference proteome</keyword>
<organism evidence="2 3">
    <name type="scientific">Mytilus edulis</name>
    <name type="common">Blue mussel</name>
    <dbReference type="NCBI Taxonomy" id="6550"/>
    <lineage>
        <taxon>Eukaryota</taxon>
        <taxon>Metazoa</taxon>
        <taxon>Spiralia</taxon>
        <taxon>Lophotrochozoa</taxon>
        <taxon>Mollusca</taxon>
        <taxon>Bivalvia</taxon>
        <taxon>Autobranchia</taxon>
        <taxon>Pteriomorphia</taxon>
        <taxon>Mytilida</taxon>
        <taxon>Mytiloidea</taxon>
        <taxon>Mytilidae</taxon>
        <taxon>Mytilinae</taxon>
        <taxon>Mytilus</taxon>
    </lineage>
</organism>
<dbReference type="EMBL" id="CAJPWZ010000467">
    <property type="protein sequence ID" value="CAG2193852.1"/>
    <property type="molecule type" value="Genomic_DNA"/>
</dbReference>
<dbReference type="Proteomes" id="UP000683360">
    <property type="component" value="Unassembled WGS sequence"/>
</dbReference>
<dbReference type="CDD" id="cd00037">
    <property type="entry name" value="CLECT"/>
    <property type="match status" value="1"/>
</dbReference>
<dbReference type="InterPro" id="IPR045860">
    <property type="entry name" value="Snake_toxin-like_sf"/>
</dbReference>
<dbReference type="InterPro" id="IPR016186">
    <property type="entry name" value="C-type_lectin-like/link_sf"/>
</dbReference>
<gene>
    <name evidence="2" type="ORF">MEDL_9032</name>
</gene>